<feature type="domain" description="CENP-V/GFA" evidence="5">
    <location>
        <begin position="18"/>
        <end position="152"/>
    </location>
</feature>
<evidence type="ECO:0000256" key="2">
    <source>
        <dbReference type="ARBA" id="ARBA00022723"/>
    </source>
</evidence>
<dbReference type="PROSITE" id="PS51891">
    <property type="entry name" value="CENP_V_GFA"/>
    <property type="match status" value="1"/>
</dbReference>
<evidence type="ECO:0000256" key="3">
    <source>
        <dbReference type="ARBA" id="ARBA00022833"/>
    </source>
</evidence>
<dbReference type="Gene3D" id="3.90.1590.10">
    <property type="entry name" value="glutathione-dependent formaldehyde- activating enzyme (gfa)"/>
    <property type="match status" value="1"/>
</dbReference>
<dbReference type="GO" id="GO:0016846">
    <property type="term" value="F:carbon-sulfur lyase activity"/>
    <property type="evidence" value="ECO:0007669"/>
    <property type="project" value="InterPro"/>
</dbReference>
<evidence type="ECO:0000256" key="1">
    <source>
        <dbReference type="ARBA" id="ARBA00005495"/>
    </source>
</evidence>
<comment type="similarity">
    <text evidence="1">Belongs to the Gfa family.</text>
</comment>
<dbReference type="Pfam" id="PF04828">
    <property type="entry name" value="GFA"/>
    <property type="match status" value="1"/>
</dbReference>
<evidence type="ECO:0000256" key="4">
    <source>
        <dbReference type="ARBA" id="ARBA00023239"/>
    </source>
</evidence>
<evidence type="ECO:0000259" key="5">
    <source>
        <dbReference type="PROSITE" id="PS51891"/>
    </source>
</evidence>
<dbReference type="STRING" id="1081108.A0A162MS17"/>
<dbReference type="InterPro" id="IPR011057">
    <property type="entry name" value="Mss4-like_sf"/>
</dbReference>
<dbReference type="Proteomes" id="UP000076881">
    <property type="component" value="Unassembled WGS sequence"/>
</dbReference>
<proteinExistence type="inferred from homology"/>
<sequence>MTDKNILLPSEGASGVRSDGTATATCLCGAVQLSFPVDGDALVNTFVCNCSDCHKLSSSMFCSNFTIKDDSLTHVRGENRLTRWAQSKTIASGATMEDSFCSTCGNLMYRRSSRFPGMSILRIGTVDDFGLHATKLAPQFEQFTKTRVEWLDGVKRQGIPHHAESGF</sequence>
<evidence type="ECO:0000313" key="6">
    <source>
        <dbReference type="EMBL" id="OAA69349.1"/>
    </source>
</evidence>
<dbReference type="InterPro" id="IPR006913">
    <property type="entry name" value="CENP-V/GFA"/>
</dbReference>
<evidence type="ECO:0000313" key="7">
    <source>
        <dbReference type="Proteomes" id="UP000076881"/>
    </source>
</evidence>
<dbReference type="PANTHER" id="PTHR33337:SF8">
    <property type="entry name" value="CENP-V_GFA DOMAIN-CONTAINING PROTEIN"/>
    <property type="match status" value="1"/>
</dbReference>
<gene>
    <name evidence="6" type="ORF">LEL_10225</name>
</gene>
<reference evidence="6 7" key="1">
    <citation type="journal article" date="2016" name="Genome Biol. Evol.">
        <title>Divergent and convergent evolution of fungal pathogenicity.</title>
        <authorList>
            <person name="Shang Y."/>
            <person name="Xiao G."/>
            <person name="Zheng P."/>
            <person name="Cen K."/>
            <person name="Zhan S."/>
            <person name="Wang C."/>
        </authorList>
    </citation>
    <scope>NUCLEOTIDE SEQUENCE [LARGE SCALE GENOMIC DNA]</scope>
    <source>
        <strain evidence="6 7">RCEF 1005</strain>
    </source>
</reference>
<name>A0A162MS17_CORDF</name>
<comment type="caution">
    <text evidence="6">The sequence shown here is derived from an EMBL/GenBank/DDBJ whole genome shotgun (WGS) entry which is preliminary data.</text>
</comment>
<keyword evidence="7" id="KW-1185">Reference proteome</keyword>
<organism evidence="6 7">
    <name type="scientific">Akanthomyces lecanii RCEF 1005</name>
    <dbReference type="NCBI Taxonomy" id="1081108"/>
    <lineage>
        <taxon>Eukaryota</taxon>
        <taxon>Fungi</taxon>
        <taxon>Dikarya</taxon>
        <taxon>Ascomycota</taxon>
        <taxon>Pezizomycotina</taxon>
        <taxon>Sordariomycetes</taxon>
        <taxon>Hypocreomycetidae</taxon>
        <taxon>Hypocreales</taxon>
        <taxon>Cordycipitaceae</taxon>
        <taxon>Akanthomyces</taxon>
        <taxon>Cordyceps confragosa</taxon>
    </lineage>
</organism>
<dbReference type="EMBL" id="AZHF01000011">
    <property type="protein sequence ID" value="OAA69349.1"/>
    <property type="molecule type" value="Genomic_DNA"/>
</dbReference>
<dbReference type="OrthoDB" id="428768at2759"/>
<dbReference type="PANTHER" id="PTHR33337">
    <property type="entry name" value="GFA DOMAIN-CONTAINING PROTEIN"/>
    <property type="match status" value="1"/>
</dbReference>
<keyword evidence="4" id="KW-0456">Lyase</keyword>
<dbReference type="GO" id="GO:0046872">
    <property type="term" value="F:metal ion binding"/>
    <property type="evidence" value="ECO:0007669"/>
    <property type="project" value="UniProtKB-KW"/>
</dbReference>
<protein>
    <submittedName>
        <fullName evidence="6">Mss4-like protein</fullName>
    </submittedName>
</protein>
<dbReference type="SUPFAM" id="SSF51316">
    <property type="entry name" value="Mss4-like"/>
    <property type="match status" value="1"/>
</dbReference>
<keyword evidence="2" id="KW-0479">Metal-binding</keyword>
<dbReference type="AlphaFoldDB" id="A0A162MS17"/>
<accession>A0A162MS17</accession>
<keyword evidence="3" id="KW-0862">Zinc</keyword>